<evidence type="ECO:0000313" key="2">
    <source>
        <dbReference type="EMBL" id="CAL0326929.1"/>
    </source>
</evidence>
<dbReference type="InterPro" id="IPR024489">
    <property type="entry name" value="Organ_specific_prot"/>
</dbReference>
<dbReference type="PANTHER" id="PTHR33731:SF9">
    <property type="entry name" value="ORGAN SPECIFIC PROTEIN-RELATED"/>
    <property type="match status" value="1"/>
</dbReference>
<evidence type="ECO:0008006" key="4">
    <source>
        <dbReference type="Google" id="ProtNLM"/>
    </source>
</evidence>
<keyword evidence="3" id="KW-1185">Reference proteome</keyword>
<reference evidence="2 3" key="1">
    <citation type="submission" date="2024-03" db="EMBL/GenBank/DDBJ databases">
        <authorList>
            <person name="Martinez-Hernandez J."/>
        </authorList>
    </citation>
    <scope>NUCLEOTIDE SEQUENCE [LARGE SCALE GENOMIC DNA]</scope>
</reference>
<sequence length="141" mass="16350">MRLALLPLLFLYLFVDNVESRKDPGEDWRLVMKDIEKKLVVDDFEPRPNLSTYGENNIDVKKKETAKNLESIFKISAYGDDIEAKEKNVMKFFEPRPDLFIHGGDVDAKEKNVVKDFEPRPNLSAYGKEDVDIVKNEVMKI</sequence>
<dbReference type="Pfam" id="PF10950">
    <property type="entry name" value="Organ_specific"/>
    <property type="match status" value="2"/>
</dbReference>
<dbReference type="AlphaFoldDB" id="A0AAV1XZ14"/>
<feature type="chain" id="PRO_5043796853" description="Organ-specific protein P4" evidence="1">
    <location>
        <begin position="21"/>
        <end position="141"/>
    </location>
</feature>
<comment type="caution">
    <text evidence="2">The sequence shown here is derived from an EMBL/GenBank/DDBJ whole genome shotgun (WGS) entry which is preliminary data.</text>
</comment>
<gene>
    <name evidence="2" type="ORF">LLUT_LOCUS27989</name>
</gene>
<accession>A0AAV1XZ14</accession>
<dbReference type="Proteomes" id="UP001497480">
    <property type="component" value="Unassembled WGS sequence"/>
</dbReference>
<dbReference type="PANTHER" id="PTHR33731">
    <property type="entry name" value="PROTEIN, PUTATIVE-RELATED"/>
    <property type="match status" value="1"/>
</dbReference>
<evidence type="ECO:0000256" key="1">
    <source>
        <dbReference type="SAM" id="SignalP"/>
    </source>
</evidence>
<feature type="signal peptide" evidence="1">
    <location>
        <begin position="1"/>
        <end position="20"/>
    </location>
</feature>
<proteinExistence type="predicted"/>
<name>A0AAV1XZ14_LUPLU</name>
<protein>
    <recommendedName>
        <fullName evidence="4">Organ-specific protein P4</fullName>
    </recommendedName>
</protein>
<dbReference type="EMBL" id="CAXHTB010000020">
    <property type="protein sequence ID" value="CAL0326929.1"/>
    <property type="molecule type" value="Genomic_DNA"/>
</dbReference>
<evidence type="ECO:0000313" key="3">
    <source>
        <dbReference type="Proteomes" id="UP001497480"/>
    </source>
</evidence>
<organism evidence="2 3">
    <name type="scientific">Lupinus luteus</name>
    <name type="common">European yellow lupine</name>
    <dbReference type="NCBI Taxonomy" id="3873"/>
    <lineage>
        <taxon>Eukaryota</taxon>
        <taxon>Viridiplantae</taxon>
        <taxon>Streptophyta</taxon>
        <taxon>Embryophyta</taxon>
        <taxon>Tracheophyta</taxon>
        <taxon>Spermatophyta</taxon>
        <taxon>Magnoliopsida</taxon>
        <taxon>eudicotyledons</taxon>
        <taxon>Gunneridae</taxon>
        <taxon>Pentapetalae</taxon>
        <taxon>rosids</taxon>
        <taxon>fabids</taxon>
        <taxon>Fabales</taxon>
        <taxon>Fabaceae</taxon>
        <taxon>Papilionoideae</taxon>
        <taxon>50 kb inversion clade</taxon>
        <taxon>genistoids sensu lato</taxon>
        <taxon>core genistoids</taxon>
        <taxon>Genisteae</taxon>
        <taxon>Lupinus</taxon>
    </lineage>
</organism>
<keyword evidence="1" id="KW-0732">Signal</keyword>